<name>A0A210QZC5_MIZYE</name>
<feature type="transmembrane region" description="Helical" evidence="8">
    <location>
        <begin position="114"/>
        <end position="134"/>
    </location>
</feature>
<feature type="transmembrane region" description="Helical" evidence="8">
    <location>
        <begin position="207"/>
        <end position="226"/>
    </location>
</feature>
<dbReference type="Pfam" id="PF00001">
    <property type="entry name" value="7tm_1"/>
    <property type="match status" value="1"/>
</dbReference>
<evidence type="ECO:0000256" key="4">
    <source>
        <dbReference type="ARBA" id="ARBA00023040"/>
    </source>
</evidence>
<evidence type="ECO:0000313" key="10">
    <source>
        <dbReference type="EMBL" id="OWF54077.1"/>
    </source>
</evidence>
<evidence type="ECO:0000256" key="1">
    <source>
        <dbReference type="ARBA" id="ARBA00004141"/>
    </source>
</evidence>
<keyword evidence="7" id="KW-0807">Transducer</keyword>
<dbReference type="PRINTS" id="PR00237">
    <property type="entry name" value="GPCRRHODOPSN"/>
</dbReference>
<dbReference type="GO" id="GO:0005886">
    <property type="term" value="C:plasma membrane"/>
    <property type="evidence" value="ECO:0007669"/>
    <property type="project" value="TreeGrafter"/>
</dbReference>
<feature type="domain" description="G-protein coupled receptors family 1 profile" evidence="9">
    <location>
        <begin position="56"/>
        <end position="319"/>
    </location>
</feature>
<evidence type="ECO:0000259" key="9">
    <source>
        <dbReference type="PROSITE" id="PS50262"/>
    </source>
</evidence>
<dbReference type="SUPFAM" id="SSF81321">
    <property type="entry name" value="Family A G protein-coupled receptor-like"/>
    <property type="match status" value="1"/>
</dbReference>
<keyword evidence="6 10" id="KW-0675">Receptor</keyword>
<proteinExistence type="predicted"/>
<feature type="transmembrane region" description="Helical" evidence="8">
    <location>
        <begin position="155"/>
        <end position="177"/>
    </location>
</feature>
<dbReference type="STRING" id="6573.A0A210QZC5"/>
<dbReference type="PANTHER" id="PTHR24243">
    <property type="entry name" value="G-PROTEIN COUPLED RECEPTOR"/>
    <property type="match status" value="1"/>
</dbReference>
<sequence length="341" mass="39582">MNGTTESWNISSTSSLEDATTQTFMAMHVIYKEHLPVIYEIPKIVKAIMYVFGFPGNILACIMWLQRPLLHSSGCYLASLAISDLLFLVLSMMFDLEYIWEIKTIGVPVVCQAFPVIYMAVQYMSPLLTMAFTVERFISVRFPLGRRIYCTVKRAAMVILFLALFVLVAGGIQAYIWDYDYTHHACDIRIGIDEFRKHWTWITESTMFILVPVMILGMNVLLIFTIRRSKRRARHLYGSPPKHRSATTEMLLVVSFYLIFTTLPVTILYALGDFFPPNPEVYENVSQDPVWQSHFKYMVVREAVYAIGISHYVCNFYLYLATGHRFRMETKRYFQHIVKKG</sequence>
<evidence type="ECO:0000313" key="11">
    <source>
        <dbReference type="Proteomes" id="UP000242188"/>
    </source>
</evidence>
<gene>
    <name evidence="10" type="ORF">KP79_PYT15238</name>
</gene>
<keyword evidence="3 8" id="KW-1133">Transmembrane helix</keyword>
<feature type="transmembrane region" description="Helical" evidence="8">
    <location>
        <begin position="303"/>
        <end position="322"/>
    </location>
</feature>
<dbReference type="InterPro" id="IPR017452">
    <property type="entry name" value="GPCR_Rhodpsn_7TM"/>
</dbReference>
<keyword evidence="5 8" id="KW-0472">Membrane</keyword>
<evidence type="ECO:0000256" key="7">
    <source>
        <dbReference type="ARBA" id="ARBA00023224"/>
    </source>
</evidence>
<dbReference type="PANTHER" id="PTHR24243:SF233">
    <property type="entry name" value="THYROTROPIN-RELEASING HORMONE RECEPTOR"/>
    <property type="match status" value="1"/>
</dbReference>
<feature type="transmembrane region" description="Helical" evidence="8">
    <location>
        <begin position="47"/>
        <end position="65"/>
    </location>
</feature>
<protein>
    <submittedName>
        <fullName evidence="10">Growth hormone secretagogue receptor type 1</fullName>
    </submittedName>
</protein>
<comment type="caution">
    <text evidence="10">The sequence shown here is derived from an EMBL/GenBank/DDBJ whole genome shotgun (WGS) entry which is preliminary data.</text>
</comment>
<accession>A0A210QZC5</accession>
<dbReference type="AlphaFoldDB" id="A0A210QZC5"/>
<evidence type="ECO:0000256" key="3">
    <source>
        <dbReference type="ARBA" id="ARBA00022989"/>
    </source>
</evidence>
<dbReference type="Proteomes" id="UP000242188">
    <property type="component" value="Unassembled WGS sequence"/>
</dbReference>
<dbReference type="Gene3D" id="1.20.1070.10">
    <property type="entry name" value="Rhodopsin 7-helix transmembrane proteins"/>
    <property type="match status" value="1"/>
</dbReference>
<dbReference type="OrthoDB" id="9990906at2759"/>
<dbReference type="EMBL" id="NEDP02001165">
    <property type="protein sequence ID" value="OWF54077.1"/>
    <property type="molecule type" value="Genomic_DNA"/>
</dbReference>
<evidence type="ECO:0000256" key="6">
    <source>
        <dbReference type="ARBA" id="ARBA00023170"/>
    </source>
</evidence>
<organism evidence="10 11">
    <name type="scientific">Mizuhopecten yessoensis</name>
    <name type="common">Japanese scallop</name>
    <name type="synonym">Patinopecten yessoensis</name>
    <dbReference type="NCBI Taxonomy" id="6573"/>
    <lineage>
        <taxon>Eukaryota</taxon>
        <taxon>Metazoa</taxon>
        <taxon>Spiralia</taxon>
        <taxon>Lophotrochozoa</taxon>
        <taxon>Mollusca</taxon>
        <taxon>Bivalvia</taxon>
        <taxon>Autobranchia</taxon>
        <taxon>Pteriomorphia</taxon>
        <taxon>Pectinida</taxon>
        <taxon>Pectinoidea</taxon>
        <taxon>Pectinidae</taxon>
        <taxon>Mizuhopecten</taxon>
    </lineage>
</organism>
<dbReference type="GO" id="GO:0004930">
    <property type="term" value="F:G protein-coupled receptor activity"/>
    <property type="evidence" value="ECO:0007669"/>
    <property type="project" value="UniProtKB-KW"/>
</dbReference>
<feature type="transmembrane region" description="Helical" evidence="8">
    <location>
        <begin position="74"/>
        <end position="94"/>
    </location>
</feature>
<reference evidence="10 11" key="1">
    <citation type="journal article" date="2017" name="Nat. Ecol. Evol.">
        <title>Scallop genome provides insights into evolution of bilaterian karyotype and development.</title>
        <authorList>
            <person name="Wang S."/>
            <person name="Zhang J."/>
            <person name="Jiao W."/>
            <person name="Li J."/>
            <person name="Xun X."/>
            <person name="Sun Y."/>
            <person name="Guo X."/>
            <person name="Huan P."/>
            <person name="Dong B."/>
            <person name="Zhang L."/>
            <person name="Hu X."/>
            <person name="Sun X."/>
            <person name="Wang J."/>
            <person name="Zhao C."/>
            <person name="Wang Y."/>
            <person name="Wang D."/>
            <person name="Huang X."/>
            <person name="Wang R."/>
            <person name="Lv J."/>
            <person name="Li Y."/>
            <person name="Zhang Z."/>
            <person name="Liu B."/>
            <person name="Lu W."/>
            <person name="Hui Y."/>
            <person name="Liang J."/>
            <person name="Zhou Z."/>
            <person name="Hou R."/>
            <person name="Li X."/>
            <person name="Liu Y."/>
            <person name="Li H."/>
            <person name="Ning X."/>
            <person name="Lin Y."/>
            <person name="Zhao L."/>
            <person name="Xing Q."/>
            <person name="Dou J."/>
            <person name="Li Y."/>
            <person name="Mao J."/>
            <person name="Guo H."/>
            <person name="Dou H."/>
            <person name="Li T."/>
            <person name="Mu C."/>
            <person name="Jiang W."/>
            <person name="Fu Q."/>
            <person name="Fu X."/>
            <person name="Miao Y."/>
            <person name="Liu J."/>
            <person name="Yu Q."/>
            <person name="Li R."/>
            <person name="Liao H."/>
            <person name="Li X."/>
            <person name="Kong Y."/>
            <person name="Jiang Z."/>
            <person name="Chourrout D."/>
            <person name="Li R."/>
            <person name="Bao Z."/>
        </authorList>
    </citation>
    <scope>NUCLEOTIDE SEQUENCE [LARGE SCALE GENOMIC DNA]</scope>
    <source>
        <strain evidence="10 11">PY_sf001</strain>
    </source>
</reference>
<dbReference type="InterPro" id="IPR000276">
    <property type="entry name" value="GPCR_Rhodpsn"/>
</dbReference>
<comment type="subcellular location">
    <subcellularLocation>
        <location evidence="1">Membrane</location>
        <topology evidence="1">Multi-pass membrane protein</topology>
    </subcellularLocation>
</comment>
<evidence type="ECO:0000256" key="2">
    <source>
        <dbReference type="ARBA" id="ARBA00022692"/>
    </source>
</evidence>
<evidence type="ECO:0000256" key="5">
    <source>
        <dbReference type="ARBA" id="ARBA00023136"/>
    </source>
</evidence>
<evidence type="ECO:0000256" key="8">
    <source>
        <dbReference type="SAM" id="Phobius"/>
    </source>
</evidence>
<keyword evidence="2 8" id="KW-0812">Transmembrane</keyword>
<dbReference type="PROSITE" id="PS50262">
    <property type="entry name" value="G_PROTEIN_RECEP_F1_2"/>
    <property type="match status" value="1"/>
</dbReference>
<keyword evidence="11" id="KW-1185">Reference proteome</keyword>
<feature type="transmembrane region" description="Helical" evidence="8">
    <location>
        <begin position="250"/>
        <end position="271"/>
    </location>
</feature>
<keyword evidence="4" id="KW-0297">G-protein coupled receptor</keyword>